<keyword evidence="6" id="KW-0863">Zinc-finger</keyword>
<comment type="caution">
    <text evidence="13">The sequence shown here is derived from an EMBL/GenBank/DDBJ whole genome shotgun (WGS) entry which is preliminary data.</text>
</comment>
<dbReference type="EMBL" id="JAKLMC020000039">
    <property type="protein sequence ID" value="KAK5949121.1"/>
    <property type="molecule type" value="Genomic_DNA"/>
</dbReference>
<evidence type="ECO:0000256" key="9">
    <source>
        <dbReference type="ARBA" id="ARBA00023242"/>
    </source>
</evidence>
<evidence type="ECO:0000313" key="14">
    <source>
        <dbReference type="Proteomes" id="UP001316803"/>
    </source>
</evidence>
<dbReference type="GO" id="GO:0061665">
    <property type="term" value="F:SUMO ligase activity"/>
    <property type="evidence" value="ECO:0007669"/>
    <property type="project" value="TreeGrafter"/>
</dbReference>
<comment type="pathway">
    <text evidence="2">Protein modification; protein sumoylation.</text>
</comment>
<feature type="compositionally biased region" description="Low complexity" evidence="11">
    <location>
        <begin position="1"/>
        <end position="18"/>
    </location>
</feature>
<dbReference type="Pfam" id="PF11789">
    <property type="entry name" value="zf-Nse"/>
    <property type="match status" value="1"/>
</dbReference>
<proteinExistence type="inferred from homology"/>
<accession>A0AAN8EZW2</accession>
<evidence type="ECO:0000256" key="4">
    <source>
        <dbReference type="ARBA" id="ARBA00022679"/>
    </source>
</evidence>
<sequence>MSSRASVASARTPASARSTNVFVPQPQETPLNQAALLALDNLKRQDNAGLQTTLKRAAELLNGVVNDVNERAFEDRQRRKNRLDKLQEKGEHETDAAKQEYEEFQQKATALTNQMDESIRKVVDDQMWCEEVGDSIKHIITKSKDLQTRARQRNCTDEEDDQEDEDQVPRIEVDPAESSTALLHAAQTTAETRWNAQTLTERYSQHPTYEEYYKMKHYAQHSSENPPPLPHPSMWFAVQGGRNTQRTISGTQRGTQRSADDDEMQDDSDQQAMEDDTEIQVSSENRSCKCPLTFVWFENPVTSTKCPHSFEKSAILEVIRASNEHIPLSPEQLEDLNSRFPRGAKGRPAAEASMRMRQPKFTGCPQQGCNMQLTERDLRDDAVLKKQTERAKERARREKEREEAEDDDEEDSDDDIIPTQRKKKRQVYAIGSSPAGERRRTLIKPERAVSVVPNSQSQVGSSGGRGGFMDVGDADEEEGEDEDDDDDEEMEES</sequence>
<evidence type="ECO:0000256" key="1">
    <source>
        <dbReference type="ARBA" id="ARBA00004123"/>
    </source>
</evidence>
<evidence type="ECO:0000259" key="12">
    <source>
        <dbReference type="Pfam" id="PF11789"/>
    </source>
</evidence>
<dbReference type="GO" id="GO:0005634">
    <property type="term" value="C:nucleus"/>
    <property type="evidence" value="ECO:0007669"/>
    <property type="project" value="UniProtKB-SubCell"/>
</dbReference>
<feature type="region of interest" description="Disordered" evidence="11">
    <location>
        <begin position="246"/>
        <end position="283"/>
    </location>
</feature>
<evidence type="ECO:0000256" key="7">
    <source>
        <dbReference type="ARBA" id="ARBA00022786"/>
    </source>
</evidence>
<keyword evidence="5" id="KW-0479">Metal-binding</keyword>
<feature type="region of interest" description="Disordered" evidence="11">
    <location>
        <begin position="338"/>
        <end position="368"/>
    </location>
</feature>
<keyword evidence="10" id="KW-0175">Coiled coil</keyword>
<comment type="similarity">
    <text evidence="3">Belongs to the NSE2 family.</text>
</comment>
<evidence type="ECO:0000256" key="6">
    <source>
        <dbReference type="ARBA" id="ARBA00022771"/>
    </source>
</evidence>
<evidence type="ECO:0000256" key="11">
    <source>
        <dbReference type="SAM" id="MobiDB-lite"/>
    </source>
</evidence>
<dbReference type="CDD" id="cd16651">
    <property type="entry name" value="SPL-RING_NSE2"/>
    <property type="match status" value="1"/>
</dbReference>
<dbReference type="SUPFAM" id="SSF57850">
    <property type="entry name" value="RING/U-box"/>
    <property type="match status" value="1"/>
</dbReference>
<reference evidence="13 14" key="1">
    <citation type="submission" date="2022-12" db="EMBL/GenBank/DDBJ databases">
        <title>Genomic features and morphological characterization of a novel Knufia sp. strain isolated from spacecraft assembly facility.</title>
        <authorList>
            <person name="Teixeira M."/>
            <person name="Chander A.M."/>
            <person name="Stajich J.E."/>
            <person name="Venkateswaran K."/>
        </authorList>
    </citation>
    <scope>NUCLEOTIDE SEQUENCE [LARGE SCALE GENOMIC DNA]</scope>
    <source>
        <strain evidence="13 14">FJI-L2-BK-P2</strain>
    </source>
</reference>
<evidence type="ECO:0000256" key="5">
    <source>
        <dbReference type="ARBA" id="ARBA00022723"/>
    </source>
</evidence>
<dbReference type="GO" id="GO:0016925">
    <property type="term" value="P:protein sumoylation"/>
    <property type="evidence" value="ECO:0007669"/>
    <property type="project" value="TreeGrafter"/>
</dbReference>
<dbReference type="InterPro" id="IPR004181">
    <property type="entry name" value="Znf_MIZ"/>
</dbReference>
<feature type="compositionally biased region" description="Basic and acidic residues" evidence="11">
    <location>
        <begin position="380"/>
        <end position="402"/>
    </location>
</feature>
<dbReference type="AlphaFoldDB" id="A0AAN8EZW2"/>
<feature type="region of interest" description="Disordered" evidence="11">
    <location>
        <begin position="1"/>
        <end position="27"/>
    </location>
</feature>
<evidence type="ECO:0000256" key="2">
    <source>
        <dbReference type="ARBA" id="ARBA00004718"/>
    </source>
</evidence>
<dbReference type="InterPro" id="IPR013083">
    <property type="entry name" value="Znf_RING/FYVE/PHD"/>
</dbReference>
<keyword evidence="9" id="KW-0539">Nucleus</keyword>
<keyword evidence="7" id="KW-0833">Ubl conjugation pathway</keyword>
<dbReference type="Proteomes" id="UP001316803">
    <property type="component" value="Unassembled WGS sequence"/>
</dbReference>
<dbReference type="InterPro" id="IPR026846">
    <property type="entry name" value="Nse2(Mms21)"/>
</dbReference>
<feature type="compositionally biased region" description="Acidic residues" evidence="11">
    <location>
        <begin position="157"/>
        <end position="166"/>
    </location>
</feature>
<dbReference type="Gene3D" id="3.30.40.10">
    <property type="entry name" value="Zinc/RING finger domain, C3HC4 (zinc finger)"/>
    <property type="match status" value="1"/>
</dbReference>
<protein>
    <recommendedName>
        <fullName evidence="12">SP-RING-type domain-containing protein</fullName>
    </recommendedName>
</protein>
<dbReference type="GO" id="GO:0000724">
    <property type="term" value="P:double-strand break repair via homologous recombination"/>
    <property type="evidence" value="ECO:0007669"/>
    <property type="project" value="InterPro"/>
</dbReference>
<organism evidence="13 14">
    <name type="scientific">Knufia fluminis</name>
    <dbReference type="NCBI Taxonomy" id="191047"/>
    <lineage>
        <taxon>Eukaryota</taxon>
        <taxon>Fungi</taxon>
        <taxon>Dikarya</taxon>
        <taxon>Ascomycota</taxon>
        <taxon>Pezizomycotina</taxon>
        <taxon>Eurotiomycetes</taxon>
        <taxon>Chaetothyriomycetidae</taxon>
        <taxon>Chaetothyriales</taxon>
        <taxon>Trichomeriaceae</taxon>
        <taxon>Knufia</taxon>
    </lineage>
</organism>
<feature type="region of interest" description="Disordered" evidence="11">
    <location>
        <begin position="380"/>
        <end position="493"/>
    </location>
</feature>
<feature type="compositionally biased region" description="Acidic residues" evidence="11">
    <location>
        <begin position="403"/>
        <end position="416"/>
    </location>
</feature>
<evidence type="ECO:0000256" key="3">
    <source>
        <dbReference type="ARBA" id="ARBA00008212"/>
    </source>
</evidence>
<feature type="domain" description="SP-RING-type" evidence="12">
    <location>
        <begin position="278"/>
        <end position="370"/>
    </location>
</feature>
<feature type="region of interest" description="Disordered" evidence="11">
    <location>
        <begin position="144"/>
        <end position="175"/>
    </location>
</feature>
<feature type="compositionally biased region" description="Polar residues" evidence="11">
    <location>
        <begin position="246"/>
        <end position="257"/>
    </location>
</feature>
<name>A0AAN8EZW2_9EURO</name>
<dbReference type="GO" id="GO:0030915">
    <property type="term" value="C:Smc5-Smc6 complex"/>
    <property type="evidence" value="ECO:0007669"/>
    <property type="project" value="InterPro"/>
</dbReference>
<dbReference type="PANTHER" id="PTHR21330">
    <property type="entry name" value="E3 SUMO-PROTEIN LIGASE NSE2"/>
    <property type="match status" value="1"/>
</dbReference>
<gene>
    <name evidence="13" type="ORF">OHC33_009862</name>
</gene>
<keyword evidence="14" id="KW-1185">Reference proteome</keyword>
<comment type="subcellular location">
    <subcellularLocation>
        <location evidence="1">Nucleus</location>
    </subcellularLocation>
</comment>
<dbReference type="PANTHER" id="PTHR21330:SF1">
    <property type="entry name" value="E3 SUMO-PROTEIN LIGASE NSE2"/>
    <property type="match status" value="1"/>
</dbReference>
<feature type="compositionally biased region" description="Low complexity" evidence="11">
    <location>
        <begin position="449"/>
        <end position="460"/>
    </location>
</feature>
<keyword evidence="4" id="KW-0808">Transferase</keyword>
<feature type="compositionally biased region" description="Acidic residues" evidence="11">
    <location>
        <begin position="260"/>
        <end position="278"/>
    </location>
</feature>
<keyword evidence="8" id="KW-0862">Zinc</keyword>
<feature type="compositionally biased region" description="Acidic residues" evidence="11">
    <location>
        <begin position="472"/>
        <end position="493"/>
    </location>
</feature>
<evidence type="ECO:0000313" key="13">
    <source>
        <dbReference type="EMBL" id="KAK5949121.1"/>
    </source>
</evidence>
<evidence type="ECO:0000256" key="8">
    <source>
        <dbReference type="ARBA" id="ARBA00022833"/>
    </source>
</evidence>
<feature type="coiled-coil region" evidence="10">
    <location>
        <begin position="69"/>
        <end position="121"/>
    </location>
</feature>
<evidence type="ECO:0000256" key="10">
    <source>
        <dbReference type="SAM" id="Coils"/>
    </source>
</evidence>
<dbReference type="GO" id="GO:0008270">
    <property type="term" value="F:zinc ion binding"/>
    <property type="evidence" value="ECO:0007669"/>
    <property type="project" value="UniProtKB-KW"/>
</dbReference>
<feature type="compositionally biased region" description="Basic and acidic residues" evidence="11">
    <location>
        <begin position="436"/>
        <end position="447"/>
    </location>
</feature>